<organism evidence="1">
    <name type="scientific">Oryza barthii</name>
    <dbReference type="NCBI Taxonomy" id="65489"/>
    <lineage>
        <taxon>Eukaryota</taxon>
        <taxon>Viridiplantae</taxon>
        <taxon>Streptophyta</taxon>
        <taxon>Embryophyta</taxon>
        <taxon>Tracheophyta</taxon>
        <taxon>Spermatophyta</taxon>
        <taxon>Magnoliopsida</taxon>
        <taxon>Liliopsida</taxon>
        <taxon>Poales</taxon>
        <taxon>Poaceae</taxon>
        <taxon>BOP clade</taxon>
        <taxon>Oryzoideae</taxon>
        <taxon>Oryzeae</taxon>
        <taxon>Oryzinae</taxon>
        <taxon>Oryza</taxon>
    </lineage>
</organism>
<dbReference type="HOGENOM" id="CLU_2310495_0_0_1"/>
<dbReference type="PaxDb" id="65489-OBART09G12130.1"/>
<name>A0A0D3H7H1_9ORYZ</name>
<sequence>MSIEFFPTQWKPRLSSIIISDVRSCFDLYISSYASGLAEEFELFHGDIGEPCGLRRFVVAVTLDRLLHLRFSLLKRGSERSEEVACSLTAQKYGCKTNEIYVGPASFS</sequence>
<keyword evidence="2" id="KW-1185">Reference proteome</keyword>
<reference evidence="1" key="1">
    <citation type="journal article" date="2009" name="Rice">
        <title>De Novo Next Generation Sequencing of Plant Genomes.</title>
        <authorList>
            <person name="Rounsley S."/>
            <person name="Marri P.R."/>
            <person name="Yu Y."/>
            <person name="He R."/>
            <person name="Sisneros N."/>
            <person name="Goicoechea J.L."/>
            <person name="Lee S.J."/>
            <person name="Angelova A."/>
            <person name="Kudrna D."/>
            <person name="Luo M."/>
            <person name="Affourtit J."/>
            <person name="Desany B."/>
            <person name="Knight J."/>
            <person name="Niazi F."/>
            <person name="Egholm M."/>
            <person name="Wing R.A."/>
        </authorList>
    </citation>
    <scope>NUCLEOTIDE SEQUENCE [LARGE SCALE GENOMIC DNA]</scope>
    <source>
        <strain evidence="1">cv. IRGC 105608</strain>
    </source>
</reference>
<dbReference type="AlphaFoldDB" id="A0A0D3H7H1"/>
<dbReference type="EnsemblPlants" id="OBART09G12130.1">
    <property type="protein sequence ID" value="OBART09G12130.1"/>
    <property type="gene ID" value="OBART09G12130"/>
</dbReference>
<accession>A0A0D3H7H1</accession>
<reference evidence="1" key="2">
    <citation type="submission" date="2015-03" db="UniProtKB">
        <authorList>
            <consortium name="EnsemblPlants"/>
        </authorList>
    </citation>
    <scope>IDENTIFICATION</scope>
</reference>
<protein>
    <submittedName>
        <fullName evidence="1">Uncharacterized protein</fullName>
    </submittedName>
</protein>
<evidence type="ECO:0000313" key="2">
    <source>
        <dbReference type="Proteomes" id="UP000026960"/>
    </source>
</evidence>
<dbReference type="Proteomes" id="UP000026960">
    <property type="component" value="Chromosome 9"/>
</dbReference>
<proteinExistence type="predicted"/>
<evidence type="ECO:0000313" key="1">
    <source>
        <dbReference type="EnsemblPlants" id="OBART09G12130.1"/>
    </source>
</evidence>
<dbReference type="Gramene" id="OBART09G12130.1">
    <property type="protein sequence ID" value="OBART09G12130.1"/>
    <property type="gene ID" value="OBART09G12130"/>
</dbReference>